<comment type="caution">
    <text evidence="1">The sequence shown here is derived from an EMBL/GenBank/DDBJ whole genome shotgun (WGS) entry which is preliminary data.</text>
</comment>
<sequence length="471" mass="51477">MIQYKQIRLIQGLNRITAPQLTEEGQCIDSQNVSFTQRLGAAVRGKGYTQIGAQMAAANINALGNFVRGGSSAGTFERWANCGTTLYKYNTGTSAWDASTGAGTSLTNTAGNFAYMPELDLLFYANLSDATRSYNGTAWSTSTSVTGAPKARYIAVDDVYLYLGDCDVGGTRYPTRIYRSSNGGAGALTYDTTNDYDVYPEPITGFSRVGETLLAATRHHVFRQDPYQRTMIAQIGVPSQRAFTSFGAYAFMANSSGVYATRGGDPELISSAVQDYFDALTTETQILLAANDGFVYCYLGDVTIDNETFTDLVLAYDTSKNVWERHQTAVDAQVMTTLYDANGLPVTYFGDDNGEVFTLFNGATQDGTGYSSFFETQPIYLTDGLVDLHSVDVWGKNMSGIDILYRTSSADDYTAIGSLSGDMASVQFRGQGVFVQFKFVGTGSQRDWEIHRYTIGYEQLEGDYPRDVNLN</sequence>
<reference evidence="1" key="2">
    <citation type="journal article" date="2021" name="Microbiome">
        <title>Successional dynamics and alternative stable states in a saline activated sludge microbial community over 9 years.</title>
        <authorList>
            <person name="Wang Y."/>
            <person name="Ye J."/>
            <person name="Ju F."/>
            <person name="Liu L."/>
            <person name="Boyd J.A."/>
            <person name="Deng Y."/>
            <person name="Parks D.H."/>
            <person name="Jiang X."/>
            <person name="Yin X."/>
            <person name="Woodcroft B.J."/>
            <person name="Tyson G.W."/>
            <person name="Hugenholtz P."/>
            <person name="Polz M.F."/>
            <person name="Zhang T."/>
        </authorList>
    </citation>
    <scope>NUCLEOTIDE SEQUENCE</scope>
    <source>
        <strain evidence="1">HKST-UBA03</strain>
    </source>
</reference>
<organism evidence="1 2">
    <name type="scientific">candidate division WWE3 bacterium</name>
    <dbReference type="NCBI Taxonomy" id="2053526"/>
    <lineage>
        <taxon>Bacteria</taxon>
        <taxon>Katanobacteria</taxon>
    </lineage>
</organism>
<gene>
    <name evidence="1" type="ORF">KC614_04475</name>
</gene>
<name>A0A955LL09_UNCKA</name>
<protein>
    <submittedName>
        <fullName evidence="1">Uncharacterized protein</fullName>
    </submittedName>
</protein>
<accession>A0A955LL09</accession>
<dbReference type="EMBL" id="JAGQKZ010000051">
    <property type="protein sequence ID" value="MCA9392423.1"/>
    <property type="molecule type" value="Genomic_DNA"/>
</dbReference>
<dbReference type="AlphaFoldDB" id="A0A955LL09"/>
<evidence type="ECO:0000313" key="1">
    <source>
        <dbReference type="EMBL" id="MCA9392423.1"/>
    </source>
</evidence>
<proteinExistence type="predicted"/>
<reference evidence="1" key="1">
    <citation type="submission" date="2020-04" db="EMBL/GenBank/DDBJ databases">
        <authorList>
            <person name="Zhang T."/>
        </authorList>
    </citation>
    <scope>NUCLEOTIDE SEQUENCE</scope>
    <source>
        <strain evidence="1">HKST-UBA03</strain>
    </source>
</reference>
<evidence type="ECO:0000313" key="2">
    <source>
        <dbReference type="Proteomes" id="UP000751518"/>
    </source>
</evidence>
<dbReference type="Proteomes" id="UP000751518">
    <property type="component" value="Unassembled WGS sequence"/>
</dbReference>